<reference evidence="1 2" key="1">
    <citation type="submission" date="2021-06" db="EMBL/GenBank/DDBJ databases">
        <title>Caerostris extrusa draft genome.</title>
        <authorList>
            <person name="Kono N."/>
            <person name="Arakawa K."/>
        </authorList>
    </citation>
    <scope>NUCLEOTIDE SEQUENCE [LARGE SCALE GENOMIC DNA]</scope>
</reference>
<name>A0AAV4PUH6_CAEEX</name>
<organism evidence="1 2">
    <name type="scientific">Caerostris extrusa</name>
    <name type="common">Bark spider</name>
    <name type="synonym">Caerostris bankana</name>
    <dbReference type="NCBI Taxonomy" id="172846"/>
    <lineage>
        <taxon>Eukaryota</taxon>
        <taxon>Metazoa</taxon>
        <taxon>Ecdysozoa</taxon>
        <taxon>Arthropoda</taxon>
        <taxon>Chelicerata</taxon>
        <taxon>Arachnida</taxon>
        <taxon>Araneae</taxon>
        <taxon>Araneomorphae</taxon>
        <taxon>Entelegynae</taxon>
        <taxon>Araneoidea</taxon>
        <taxon>Araneidae</taxon>
        <taxon>Caerostris</taxon>
    </lineage>
</organism>
<proteinExistence type="predicted"/>
<dbReference type="AlphaFoldDB" id="A0AAV4PUH6"/>
<evidence type="ECO:0000313" key="2">
    <source>
        <dbReference type="Proteomes" id="UP001054945"/>
    </source>
</evidence>
<sequence length="293" mass="33835">MNGTHGKKDIVSARIEMSIVKDELQNKLVEFAGRYEKQTNSVQQSADLIQKEYCEIWELVSEVNCFECEKFFIHGLHGCCMKYTDALIEQIHLRKLVENFSTSGKNALCAIANDLWAMACFAGNLIEGMGIELQPKYPCTKVSLQMVCKILVSNITQEIKPDIADLIKALNAAKNKTVQDECIQNYLSFISNLIKKEAANDMAFEVYLLFLHNVWSFVLRIFLHIKDKPQRVSCTTRVRKLFKRKFDKYGGLLRVLNETEQMCYMDKKGKLKEIMFTEEYNNLKKGLRRNVTQ</sequence>
<keyword evidence="2" id="KW-1185">Reference proteome</keyword>
<dbReference type="Proteomes" id="UP001054945">
    <property type="component" value="Unassembled WGS sequence"/>
</dbReference>
<gene>
    <name evidence="1" type="primary">stac</name>
    <name evidence="1" type="ORF">CEXT_720781</name>
</gene>
<accession>A0AAV4PUH6</accession>
<protein>
    <submittedName>
        <fullName evidence="1">Protein unc-13 4B</fullName>
    </submittedName>
</protein>
<comment type="caution">
    <text evidence="1">The sequence shown here is derived from an EMBL/GenBank/DDBJ whole genome shotgun (WGS) entry which is preliminary data.</text>
</comment>
<dbReference type="EMBL" id="BPLR01005048">
    <property type="protein sequence ID" value="GIX99449.1"/>
    <property type="molecule type" value="Genomic_DNA"/>
</dbReference>
<evidence type="ECO:0000313" key="1">
    <source>
        <dbReference type="EMBL" id="GIX99449.1"/>
    </source>
</evidence>